<dbReference type="Gene3D" id="3.60.15.10">
    <property type="entry name" value="Ribonuclease Z/Hydroxyacylglutathione hydrolase-like"/>
    <property type="match status" value="1"/>
</dbReference>
<dbReference type="InterPro" id="IPR036866">
    <property type="entry name" value="RibonucZ/Hydroxyglut_hydro"/>
</dbReference>
<dbReference type="SUPFAM" id="SSF56281">
    <property type="entry name" value="Metallo-hydrolase/oxidoreductase"/>
    <property type="match status" value="1"/>
</dbReference>
<dbReference type="PANTHER" id="PTHR43546">
    <property type="entry name" value="UPF0173 METAL-DEPENDENT HYDROLASE MJ1163-RELATED"/>
    <property type="match status" value="1"/>
</dbReference>
<sequence length="220" mass="23406">MKLIKHGHACIRLEKGSRVMVIDPGTFTDVPTALAGAEAILVTHEHADHIDAAAVLPIVDRTAGVHLYAPQVVVDQLLAHPALGGAGDRIHVLAPDDAEHIAGFEVRVFGGQHALIHPQIPVVANLGYVIDGSLYHPGDSFIVPNGVAVQTLLVPLHAPWSKLAEVLDFVASVRASHAYPIHDGLLNETGLGMMTGHVTRFGARYGTAFEYLQVGDSREA</sequence>
<dbReference type="AlphaFoldDB" id="A0A1R4GDA3"/>
<evidence type="ECO:0000313" key="1">
    <source>
        <dbReference type="EMBL" id="SJM65942.1"/>
    </source>
</evidence>
<dbReference type="InterPro" id="IPR050114">
    <property type="entry name" value="UPF0173_UPF0282_UlaG_hydrolase"/>
</dbReference>
<organism evidence="1 2">
    <name type="scientific">Arthrobacter rhombi</name>
    <dbReference type="NCBI Taxonomy" id="71253"/>
    <lineage>
        <taxon>Bacteria</taxon>
        <taxon>Bacillati</taxon>
        <taxon>Actinomycetota</taxon>
        <taxon>Actinomycetes</taxon>
        <taxon>Micrococcales</taxon>
        <taxon>Micrococcaceae</taxon>
        <taxon>Arthrobacter</taxon>
    </lineage>
</organism>
<keyword evidence="2" id="KW-1185">Reference proteome</keyword>
<gene>
    <name evidence="1" type="ORF">FM101_09540</name>
</gene>
<protein>
    <recommendedName>
        <fullName evidence="3">Metallo-beta-lactamase domain-containing protein</fullName>
    </recommendedName>
</protein>
<proteinExistence type="predicted"/>
<reference evidence="1 2" key="1">
    <citation type="submission" date="2017-02" db="EMBL/GenBank/DDBJ databases">
        <authorList>
            <person name="Peterson S.W."/>
        </authorList>
    </citation>
    <scope>NUCLEOTIDE SEQUENCE [LARGE SCALE GENOMIC DNA]</scope>
    <source>
        <strain evidence="1 2">B Ar 00.02</strain>
    </source>
</reference>
<dbReference type="EMBL" id="FUHW01000033">
    <property type="protein sequence ID" value="SJM65942.1"/>
    <property type="molecule type" value="Genomic_DNA"/>
</dbReference>
<name>A0A1R4GDA3_9MICC</name>
<dbReference type="Proteomes" id="UP000195913">
    <property type="component" value="Unassembled WGS sequence"/>
</dbReference>
<dbReference type="PANTHER" id="PTHR43546:SF3">
    <property type="entry name" value="UPF0173 METAL-DEPENDENT HYDROLASE MJ1163"/>
    <property type="match status" value="1"/>
</dbReference>
<accession>A0A1R4GDA3</accession>
<dbReference type="Pfam" id="PF13483">
    <property type="entry name" value="Lactamase_B_3"/>
    <property type="match status" value="1"/>
</dbReference>
<dbReference type="RefSeq" id="WP_086998825.1">
    <property type="nucleotide sequence ID" value="NZ_FUHW01000033.1"/>
</dbReference>
<evidence type="ECO:0008006" key="3">
    <source>
        <dbReference type="Google" id="ProtNLM"/>
    </source>
</evidence>
<evidence type="ECO:0000313" key="2">
    <source>
        <dbReference type="Proteomes" id="UP000195913"/>
    </source>
</evidence>